<dbReference type="AlphaFoldDB" id="A0A1T5LU20"/>
<dbReference type="CDD" id="cd02860">
    <property type="entry name" value="E_set_Pullulanase"/>
    <property type="match status" value="1"/>
</dbReference>
<dbReference type="Pfam" id="PF00128">
    <property type="entry name" value="Alpha-amylase"/>
    <property type="match status" value="1"/>
</dbReference>
<accession>A0A1T5LU20</accession>
<dbReference type="Pfam" id="PF02922">
    <property type="entry name" value="CBM_48"/>
    <property type="match status" value="1"/>
</dbReference>
<evidence type="ECO:0000313" key="4">
    <source>
        <dbReference type="Proteomes" id="UP000190285"/>
    </source>
</evidence>
<feature type="domain" description="Glycosyl hydrolase family 13 catalytic" evidence="2">
    <location>
        <begin position="135"/>
        <end position="528"/>
    </location>
</feature>
<dbReference type="SUPFAM" id="SSF51445">
    <property type="entry name" value="(Trans)glycosidases"/>
    <property type="match status" value="1"/>
</dbReference>
<dbReference type="InterPro" id="IPR006047">
    <property type="entry name" value="GH13_cat_dom"/>
</dbReference>
<dbReference type="Proteomes" id="UP000190285">
    <property type="component" value="Unassembled WGS sequence"/>
</dbReference>
<dbReference type="PANTHER" id="PTHR43002">
    <property type="entry name" value="GLYCOGEN DEBRANCHING ENZYME"/>
    <property type="match status" value="1"/>
</dbReference>
<dbReference type="InterPro" id="IPR017853">
    <property type="entry name" value="GH"/>
</dbReference>
<dbReference type="EMBL" id="FUZT01000008">
    <property type="protein sequence ID" value="SKC79099.1"/>
    <property type="molecule type" value="Genomic_DNA"/>
</dbReference>
<gene>
    <name evidence="3" type="ORF">SAMN02194393_03253</name>
</gene>
<dbReference type="Gene3D" id="2.60.40.10">
    <property type="entry name" value="Immunoglobulins"/>
    <property type="match status" value="1"/>
</dbReference>
<dbReference type="OrthoDB" id="9761875at2"/>
<dbReference type="SUPFAM" id="SSF81296">
    <property type="entry name" value="E set domains"/>
    <property type="match status" value="1"/>
</dbReference>
<dbReference type="STRING" id="36842.SAMN02194393_03253"/>
<evidence type="ECO:0000256" key="1">
    <source>
        <dbReference type="ARBA" id="ARBA00008061"/>
    </source>
</evidence>
<dbReference type="InterPro" id="IPR013783">
    <property type="entry name" value="Ig-like_fold"/>
</dbReference>
<keyword evidence="4" id="KW-1185">Reference proteome</keyword>
<dbReference type="Gene3D" id="3.20.20.80">
    <property type="entry name" value="Glycosidases"/>
    <property type="match status" value="1"/>
</dbReference>
<dbReference type="InterPro" id="IPR004193">
    <property type="entry name" value="Glyco_hydro_13_N"/>
</dbReference>
<evidence type="ECO:0000313" key="3">
    <source>
        <dbReference type="EMBL" id="SKC79099.1"/>
    </source>
</evidence>
<dbReference type="NCBIfam" id="TIGR02104">
    <property type="entry name" value="pulA_typeI"/>
    <property type="match status" value="1"/>
</dbReference>
<organism evidence="3 4">
    <name type="scientific">Maledivibacter halophilus</name>
    <dbReference type="NCBI Taxonomy" id="36842"/>
    <lineage>
        <taxon>Bacteria</taxon>
        <taxon>Bacillati</taxon>
        <taxon>Bacillota</taxon>
        <taxon>Clostridia</taxon>
        <taxon>Peptostreptococcales</taxon>
        <taxon>Caminicellaceae</taxon>
        <taxon>Maledivibacter</taxon>
    </lineage>
</organism>
<reference evidence="3 4" key="1">
    <citation type="submission" date="2017-02" db="EMBL/GenBank/DDBJ databases">
        <authorList>
            <person name="Peterson S.W."/>
        </authorList>
    </citation>
    <scope>NUCLEOTIDE SEQUENCE [LARGE SCALE GENOMIC DNA]</scope>
    <source>
        <strain evidence="3 4">M1</strain>
    </source>
</reference>
<dbReference type="GO" id="GO:0005975">
    <property type="term" value="P:carbohydrate metabolic process"/>
    <property type="evidence" value="ECO:0007669"/>
    <property type="project" value="InterPro"/>
</dbReference>
<proteinExistence type="inferred from homology"/>
<dbReference type="InterPro" id="IPR011840">
    <property type="entry name" value="PulA_typeI"/>
</dbReference>
<dbReference type="Pfam" id="PF21653">
    <property type="entry name" value="pulA_all-beta"/>
    <property type="match status" value="1"/>
</dbReference>
<evidence type="ECO:0000259" key="2">
    <source>
        <dbReference type="SMART" id="SM00642"/>
    </source>
</evidence>
<dbReference type="CDD" id="cd11341">
    <property type="entry name" value="AmyAc_Pullulanase_LD-like"/>
    <property type="match status" value="1"/>
</dbReference>
<sequence>MENSKIEEYIYKGDDLGASYHRDYTLFKVWAPTQDDIKAIIYDNHNDEYGEIYPMIKGKNGVWKLKLKGNYKNKYYNYILKEGICEKEIPDPYTKGSTVNGDKGMIVDFDSINPRGWEDHKRSKPVKLNQSVIYETHIRDFSVHESSGIKNKGKFLGLTEIGTKNKAGLSTGVDYLRELGITHVHLLPIFDFASVDERNVGEYNWGYDPYLYNVPEGSYSTDPYDGRIRINELKKMIMTLHQNDIMVIMDVVYNHVYEAENSSFNLLVPGYYFRRDEKSSFTNGSGCGNEIASERPMVRKFIIDSLKFWATEYKIDGFRFDLMALYDKETILEIERELRKIDPYILIYGEPWVGGASALDKGLRFTKGSQKGIKIALFNDDFRNAIKGDNDGWGLGFVMGEWNLENEIKKGIAGSIDYDSIIKGFAGEPIETINYVSSHDNLILYDKIEKVKGEVSPEEKVKINRLALSIILTSFGIPFIQGGTEILRTKQGNHNSYNAGDEVNGIDWNKKTEYLKNFNYIKGLIKLRKKQRVMTLESSEDIRKYLKFLDSPRHSVAYLLNSPYKEDYDYILIVHNANLYEIVIKLPLQGRWRVIANEYEVNECGVSVGVESFIDEVKVSPLSTYILYK</sequence>
<protein>
    <submittedName>
        <fullName evidence="3">Pullulanase</fullName>
    </submittedName>
</protein>
<name>A0A1T5LU20_9FIRM</name>
<dbReference type="InterPro" id="IPR049117">
    <property type="entry name" value="pulA_all-beta"/>
</dbReference>
<dbReference type="InterPro" id="IPR014756">
    <property type="entry name" value="Ig_E-set"/>
</dbReference>
<dbReference type="SMART" id="SM00642">
    <property type="entry name" value="Aamy"/>
    <property type="match status" value="1"/>
</dbReference>
<dbReference type="Gene3D" id="2.60.40.1180">
    <property type="entry name" value="Golgi alpha-mannosidase II"/>
    <property type="match status" value="1"/>
</dbReference>
<dbReference type="GO" id="GO:0004553">
    <property type="term" value="F:hydrolase activity, hydrolyzing O-glycosyl compounds"/>
    <property type="evidence" value="ECO:0007669"/>
    <property type="project" value="InterPro"/>
</dbReference>
<dbReference type="InterPro" id="IPR013780">
    <property type="entry name" value="Glyco_hydro_b"/>
</dbReference>
<dbReference type="RefSeq" id="WP_079493025.1">
    <property type="nucleotide sequence ID" value="NZ_FUZT01000008.1"/>
</dbReference>
<comment type="similarity">
    <text evidence="1">Belongs to the glycosyl hydrolase 13 family.</text>
</comment>